<dbReference type="InterPro" id="IPR019405">
    <property type="entry name" value="Lactonase_7-beta_prop"/>
</dbReference>
<protein>
    <submittedName>
        <fullName evidence="3">Lactonase family protein</fullName>
    </submittedName>
</protein>
<sequence length="369" mass="39219">MANATQHLETALVGTWTAIPDAPQVQKPDRPSEGLYRMRVNSDGSLTPLGVVKMKSPSWIVKSRDGRFAYTTNEEVEGTVTALAIDANGEVTVLNQVSSHGQQPTHATLSPDGKFLFVANYSVAKGGAGVTVLPVMNDGKLGAEVQHIAFEAGSGAVQDRQQSGHAHSTTFTPDGHYLFAADLGDDKLHAFRYHADRAQPLEADSARDVRFSAGAGPRHMVFSADGQHAYVTVEMSGEVVVFDVKDGHLTQKSAVKLNAENASAAFKSASGILFSPDGHFIVTANRGDDNHLVVFAVQQDGSLSAPKRYAAGGIEPRAFAFDATGKHLYVTNVFTNSITRFDFDAQSGALTPAGVAATVSTPTDIKFFN</sequence>
<gene>
    <name evidence="3" type="ORF">N4G40_18225</name>
</gene>
<name>A0ABU5LJT2_9GAMM</name>
<comment type="caution">
    <text evidence="3">The sequence shown here is derived from an EMBL/GenBank/DDBJ whole genome shotgun (WGS) entry which is preliminary data.</text>
</comment>
<reference evidence="4" key="1">
    <citation type="submission" date="2023-07" db="EMBL/GenBank/DDBJ databases">
        <title>Structural and functional analysis of rice phyllospheric bacteria for their antimicrobial properties and defense elicitation against blast disease.</title>
        <authorList>
            <person name="Sahu K.P."/>
            <person name="Asharani P."/>
            <person name="Kumar M."/>
            <person name="Reddy B."/>
            <person name="Kumar A."/>
        </authorList>
    </citation>
    <scope>NUCLEOTIDE SEQUENCE [LARGE SCALE GENOMIC DNA]</scope>
    <source>
        <strain evidence="4">OsEp_Plm_30P10</strain>
    </source>
</reference>
<organism evidence="3 4">
    <name type="scientific">Pantoea eucrina</name>
    <dbReference type="NCBI Taxonomy" id="472693"/>
    <lineage>
        <taxon>Bacteria</taxon>
        <taxon>Pseudomonadati</taxon>
        <taxon>Pseudomonadota</taxon>
        <taxon>Gammaproteobacteria</taxon>
        <taxon>Enterobacterales</taxon>
        <taxon>Erwiniaceae</taxon>
        <taxon>Pantoea</taxon>
    </lineage>
</organism>
<accession>A0ABU5LJT2</accession>
<dbReference type="Proteomes" id="UP001288620">
    <property type="component" value="Unassembled WGS sequence"/>
</dbReference>
<dbReference type="InterPro" id="IPR015943">
    <property type="entry name" value="WD40/YVTN_repeat-like_dom_sf"/>
</dbReference>
<dbReference type="Pfam" id="PF10282">
    <property type="entry name" value="Lactonase"/>
    <property type="match status" value="1"/>
</dbReference>
<evidence type="ECO:0000313" key="4">
    <source>
        <dbReference type="Proteomes" id="UP001288620"/>
    </source>
</evidence>
<keyword evidence="2" id="KW-0313">Glucose metabolism</keyword>
<evidence type="ECO:0000256" key="2">
    <source>
        <dbReference type="ARBA" id="ARBA00022526"/>
    </source>
</evidence>
<dbReference type="Gene3D" id="2.130.10.10">
    <property type="entry name" value="YVTN repeat-like/Quinoprotein amine dehydrogenase"/>
    <property type="match status" value="1"/>
</dbReference>
<dbReference type="EMBL" id="JAOBTT010000002">
    <property type="protein sequence ID" value="MDZ7280194.1"/>
    <property type="molecule type" value="Genomic_DNA"/>
</dbReference>
<dbReference type="InterPro" id="IPR050282">
    <property type="entry name" value="Cycloisomerase_2"/>
</dbReference>
<dbReference type="PANTHER" id="PTHR30344">
    <property type="entry name" value="6-PHOSPHOGLUCONOLACTONASE-RELATED"/>
    <property type="match status" value="1"/>
</dbReference>
<evidence type="ECO:0000313" key="3">
    <source>
        <dbReference type="EMBL" id="MDZ7280194.1"/>
    </source>
</evidence>
<proteinExistence type="inferred from homology"/>
<comment type="similarity">
    <text evidence="1">Belongs to the cycloisomerase 2 family.</text>
</comment>
<evidence type="ECO:0000256" key="1">
    <source>
        <dbReference type="ARBA" id="ARBA00005564"/>
    </source>
</evidence>
<dbReference type="RefSeq" id="WP_322544083.1">
    <property type="nucleotide sequence ID" value="NZ_JAOBTT010000002.1"/>
</dbReference>
<dbReference type="SUPFAM" id="SSF51004">
    <property type="entry name" value="C-terminal (heme d1) domain of cytochrome cd1-nitrite reductase"/>
    <property type="match status" value="1"/>
</dbReference>
<dbReference type="InterPro" id="IPR011048">
    <property type="entry name" value="Haem_d1_sf"/>
</dbReference>
<dbReference type="PANTHER" id="PTHR30344:SF1">
    <property type="entry name" value="6-PHOSPHOGLUCONOLACTONASE"/>
    <property type="match status" value="1"/>
</dbReference>
<keyword evidence="2" id="KW-0119">Carbohydrate metabolism</keyword>
<keyword evidence="4" id="KW-1185">Reference proteome</keyword>